<gene>
    <name evidence="1 4" type="primary">sfsA</name>
    <name evidence="4" type="ORF">GLW05_04420</name>
</gene>
<dbReference type="AlphaFoldDB" id="A0A6I4ZWX9"/>
<evidence type="ECO:0000313" key="5">
    <source>
        <dbReference type="Proteomes" id="UP000468638"/>
    </source>
</evidence>
<feature type="domain" description="Sugar fermentation stimulation protein C-terminal" evidence="2">
    <location>
        <begin position="93"/>
        <end position="229"/>
    </location>
</feature>
<protein>
    <recommendedName>
        <fullName evidence="1">Sugar fermentation stimulation protein homolog</fullName>
    </recommendedName>
</protein>
<dbReference type="OrthoDB" id="9802365at2"/>
<dbReference type="Proteomes" id="UP000468638">
    <property type="component" value="Unassembled WGS sequence"/>
</dbReference>
<organism evidence="4 5">
    <name type="scientific">Pontibacillus yanchengensis</name>
    <dbReference type="NCBI Taxonomy" id="462910"/>
    <lineage>
        <taxon>Bacteria</taxon>
        <taxon>Bacillati</taxon>
        <taxon>Bacillota</taxon>
        <taxon>Bacilli</taxon>
        <taxon>Bacillales</taxon>
        <taxon>Bacillaceae</taxon>
        <taxon>Pontibacillus</taxon>
    </lineage>
</organism>
<dbReference type="HAMAP" id="MF_00095">
    <property type="entry name" value="SfsA"/>
    <property type="match status" value="1"/>
</dbReference>
<name>A0A6I4ZWX9_9BACI</name>
<feature type="domain" description="SfsA N-terminal OB" evidence="3">
    <location>
        <begin position="20"/>
        <end position="87"/>
    </location>
</feature>
<dbReference type="InterPro" id="IPR005224">
    <property type="entry name" value="SfsA"/>
</dbReference>
<accession>A0A6I4ZWX9</accession>
<dbReference type="RefSeq" id="WP_160846581.1">
    <property type="nucleotide sequence ID" value="NZ_WMEQ01000002.1"/>
</dbReference>
<comment type="caution">
    <text evidence="4">The sequence shown here is derived from an EMBL/GenBank/DDBJ whole genome shotgun (WGS) entry which is preliminary data.</text>
</comment>
<dbReference type="InterPro" id="IPR040452">
    <property type="entry name" value="SfsA_C"/>
</dbReference>
<evidence type="ECO:0000259" key="2">
    <source>
        <dbReference type="Pfam" id="PF03749"/>
    </source>
</evidence>
<evidence type="ECO:0000259" key="3">
    <source>
        <dbReference type="Pfam" id="PF17746"/>
    </source>
</evidence>
<sequence length="241" mass="27829">MRNSNCFIPFPHPLYPARFVKRSNRFILYCALNHSGETVRVHMGDPGRLKELLHPNTIIYVSYHNSNSRKTNWSAVLIEDPHTKELVSLQTTLPNKLIEMSLRTNELNEFKNWSYIQREFTKGSSRFDFLLENTTQQHAVEVKSVTLQYDGVGYFPDAITDRGRKHVQELEQLVKEEGWHSSILFVCQRRDISKVRMADWIDSAFSEAISKASESGVNIYARTCEITLEGMYLSSPIPVDI</sequence>
<proteinExistence type="inferred from homology"/>
<dbReference type="PANTHER" id="PTHR30545:SF2">
    <property type="entry name" value="SUGAR FERMENTATION STIMULATION PROTEIN A"/>
    <property type="match status" value="1"/>
</dbReference>
<dbReference type="EMBL" id="WMEQ01000002">
    <property type="protein sequence ID" value="MYL32837.1"/>
    <property type="molecule type" value="Genomic_DNA"/>
</dbReference>
<dbReference type="PANTHER" id="PTHR30545">
    <property type="entry name" value="SUGAR FERMENTATION STIMULATION PROTEIN A"/>
    <property type="match status" value="1"/>
</dbReference>
<dbReference type="Gene3D" id="2.40.50.580">
    <property type="match status" value="1"/>
</dbReference>
<dbReference type="GO" id="GO:0003677">
    <property type="term" value="F:DNA binding"/>
    <property type="evidence" value="ECO:0007669"/>
    <property type="project" value="InterPro"/>
</dbReference>
<dbReference type="Pfam" id="PF17746">
    <property type="entry name" value="SfsA_N"/>
    <property type="match status" value="1"/>
</dbReference>
<reference evidence="4 5" key="1">
    <citation type="submission" date="2019-11" db="EMBL/GenBank/DDBJ databases">
        <title>Genome sequences of 17 halophilic strains isolated from different environments.</title>
        <authorList>
            <person name="Furrow R.E."/>
        </authorList>
    </citation>
    <scope>NUCLEOTIDE SEQUENCE [LARGE SCALE GENOMIC DNA]</scope>
    <source>
        <strain evidence="4 5">22514_16_FS</strain>
    </source>
</reference>
<dbReference type="CDD" id="cd22359">
    <property type="entry name" value="SfsA-like_bacterial"/>
    <property type="match status" value="1"/>
</dbReference>
<dbReference type="NCBIfam" id="TIGR00230">
    <property type="entry name" value="sfsA"/>
    <property type="match status" value="1"/>
</dbReference>
<dbReference type="Pfam" id="PF03749">
    <property type="entry name" value="SfsA"/>
    <property type="match status" value="1"/>
</dbReference>
<evidence type="ECO:0000313" key="4">
    <source>
        <dbReference type="EMBL" id="MYL32837.1"/>
    </source>
</evidence>
<dbReference type="InterPro" id="IPR041465">
    <property type="entry name" value="SfsA_N"/>
</dbReference>
<evidence type="ECO:0000256" key="1">
    <source>
        <dbReference type="HAMAP-Rule" id="MF_00095"/>
    </source>
</evidence>
<dbReference type="Gene3D" id="3.40.1350.60">
    <property type="match status" value="1"/>
</dbReference>
<comment type="similarity">
    <text evidence="1">Belongs to the SfsA family.</text>
</comment>